<gene>
    <name evidence="2" type="ordered locus">Dtox_2969</name>
</gene>
<accession>C8W2N9</accession>
<name>C8W2N9_DESAS</name>
<proteinExistence type="predicted"/>
<feature type="transmembrane region" description="Helical" evidence="1">
    <location>
        <begin position="23"/>
        <end position="46"/>
    </location>
</feature>
<dbReference type="EMBL" id="CP001720">
    <property type="protein sequence ID" value="ACV63723.1"/>
    <property type="molecule type" value="Genomic_DNA"/>
</dbReference>
<evidence type="ECO:0000256" key="1">
    <source>
        <dbReference type="SAM" id="Phobius"/>
    </source>
</evidence>
<evidence type="ECO:0000313" key="3">
    <source>
        <dbReference type="Proteomes" id="UP000002217"/>
    </source>
</evidence>
<sequence length="47" mass="5242">MIPSIHEICAGLDVHRLYPLGNFLLLLPILLNLLTCAAGTATYIHYY</sequence>
<keyword evidence="1" id="KW-0472">Membrane</keyword>
<dbReference type="Proteomes" id="UP000002217">
    <property type="component" value="Chromosome"/>
</dbReference>
<organism evidence="2 3">
    <name type="scientific">Desulfofarcimen acetoxidans (strain ATCC 49208 / DSM 771 / KCTC 5769 / VKM B-1644 / 5575)</name>
    <name type="common">Desulfotomaculum acetoxidans</name>
    <dbReference type="NCBI Taxonomy" id="485916"/>
    <lineage>
        <taxon>Bacteria</taxon>
        <taxon>Bacillati</taxon>
        <taxon>Bacillota</taxon>
        <taxon>Clostridia</taxon>
        <taxon>Eubacteriales</taxon>
        <taxon>Peptococcaceae</taxon>
        <taxon>Desulfofarcimen</taxon>
    </lineage>
</organism>
<protein>
    <submittedName>
        <fullName evidence="2">Uncharacterized protein</fullName>
    </submittedName>
</protein>
<dbReference type="STRING" id="485916.Dtox_2969"/>
<dbReference type="HOGENOM" id="CLU_3167194_0_0_9"/>
<dbReference type="AlphaFoldDB" id="C8W2N9"/>
<evidence type="ECO:0000313" key="2">
    <source>
        <dbReference type="EMBL" id="ACV63723.1"/>
    </source>
</evidence>
<keyword evidence="3" id="KW-1185">Reference proteome</keyword>
<keyword evidence="1" id="KW-0812">Transmembrane</keyword>
<dbReference type="KEGG" id="dae:Dtox_2969"/>
<keyword evidence="1" id="KW-1133">Transmembrane helix</keyword>
<reference evidence="2 3" key="1">
    <citation type="journal article" date="2009" name="Stand. Genomic Sci.">
        <title>Complete genome sequence of Desulfotomaculum acetoxidans type strain (5575).</title>
        <authorList>
            <person name="Spring S."/>
            <person name="Lapidus A."/>
            <person name="Schroder M."/>
            <person name="Gleim D."/>
            <person name="Sims D."/>
            <person name="Meincke L."/>
            <person name="Glavina Del Rio T."/>
            <person name="Tice H."/>
            <person name="Copeland A."/>
            <person name="Cheng J.F."/>
            <person name="Lucas S."/>
            <person name="Chen F."/>
            <person name="Nolan M."/>
            <person name="Bruce D."/>
            <person name="Goodwin L."/>
            <person name="Pitluck S."/>
            <person name="Ivanova N."/>
            <person name="Mavromatis K."/>
            <person name="Mikhailova N."/>
            <person name="Pati A."/>
            <person name="Chen A."/>
            <person name="Palaniappan K."/>
            <person name="Land M."/>
            <person name="Hauser L."/>
            <person name="Chang Y.J."/>
            <person name="Jeffries C.D."/>
            <person name="Chain P."/>
            <person name="Saunders E."/>
            <person name="Brettin T."/>
            <person name="Detter J.C."/>
            <person name="Goker M."/>
            <person name="Bristow J."/>
            <person name="Eisen J.A."/>
            <person name="Markowitz V."/>
            <person name="Hugenholtz P."/>
            <person name="Kyrpides N.C."/>
            <person name="Klenk H.P."/>
            <person name="Han C."/>
        </authorList>
    </citation>
    <scope>NUCLEOTIDE SEQUENCE [LARGE SCALE GENOMIC DNA]</scope>
    <source>
        <strain evidence="3">ATCC 49208 / DSM 771 / VKM B-1644</strain>
    </source>
</reference>